<evidence type="ECO:0000256" key="1">
    <source>
        <dbReference type="SAM" id="MobiDB-lite"/>
    </source>
</evidence>
<gene>
    <name evidence="3" type="ORF">SAMN05660209_00803</name>
</gene>
<dbReference type="InterPro" id="IPR045402">
    <property type="entry name" value="GAP1-N2"/>
</dbReference>
<dbReference type="RefSeq" id="WP_170856633.1">
    <property type="nucleotide sequence ID" value="NZ_FNOT01000002.1"/>
</dbReference>
<dbReference type="EMBL" id="FNOT01000002">
    <property type="protein sequence ID" value="SDX59550.1"/>
    <property type="molecule type" value="Genomic_DNA"/>
</dbReference>
<evidence type="ECO:0000313" key="3">
    <source>
        <dbReference type="EMBL" id="SDX59550.1"/>
    </source>
</evidence>
<proteinExistence type="predicted"/>
<organism evidence="3 4">
    <name type="scientific">Geodermatophilus africanus</name>
    <dbReference type="NCBI Taxonomy" id="1137993"/>
    <lineage>
        <taxon>Bacteria</taxon>
        <taxon>Bacillati</taxon>
        <taxon>Actinomycetota</taxon>
        <taxon>Actinomycetes</taxon>
        <taxon>Geodermatophilales</taxon>
        <taxon>Geodermatophilaceae</taxon>
        <taxon>Geodermatophilus</taxon>
    </lineage>
</organism>
<protein>
    <recommendedName>
        <fullName evidence="2">GTPase-associated protein 1 N-terminal domain-containing protein</fullName>
    </recommendedName>
</protein>
<feature type="region of interest" description="Disordered" evidence="1">
    <location>
        <begin position="535"/>
        <end position="556"/>
    </location>
</feature>
<feature type="compositionally biased region" description="Basic residues" evidence="1">
    <location>
        <begin position="547"/>
        <end position="556"/>
    </location>
</feature>
<evidence type="ECO:0000313" key="4">
    <source>
        <dbReference type="Proteomes" id="UP000198921"/>
    </source>
</evidence>
<sequence>MSGRACPQALYTSASRTLEGPGFGVYAHSADWPAEVGRTRKALGALVGSRPEEGEAHGVLSRGAGRVLYRAVAARADGFGRPGNYLVHLLWDGSGRLGVRELLALRRAGQFLDALPEDAAPTAALPPLRVTLADRVAPALPPDEVDALTPPLAGLLATLAAGSGCCALPVRTASGREVAEVLFAVLPRALTAGVSLHTGAREDDGDTAPVAVRLTDAPARTSAATRDTERARTLLEAASKGELAPDELADVRRLDVWLFADSWAEQDAAGLSAGQLAGVLESSAAPRWLARGGNAAAALDTAADSPAVEAALRAAVDRWPAVAGLVRDRVLAGLLDEVLDGGPGPAELAVEVAGIGQADLCAALAGEVRRGRRITRLDRAAGLLVEQALGLGVDLPLLGLTPQTWELALLATRRAVVGDALVAQWRSSGGWTAAHGELLGHLLVADPGWLSRLGDVVPVPSLPPALRWAALRMDVAGVEELAAAVATGAGAGRGWALREVVFGSELPAGDVDRVLGRRLELLLVDDGWPPELARSFAGGRGGEGASPRRRLRRGDG</sequence>
<feature type="domain" description="GTPase-associated protein 1 N-terminal" evidence="2">
    <location>
        <begin position="7"/>
        <end position="116"/>
    </location>
</feature>
<evidence type="ECO:0000259" key="2">
    <source>
        <dbReference type="Pfam" id="PF20013"/>
    </source>
</evidence>
<dbReference type="AlphaFoldDB" id="A0A1H3CZU4"/>
<reference evidence="4" key="1">
    <citation type="submission" date="2016-10" db="EMBL/GenBank/DDBJ databases">
        <authorList>
            <person name="Varghese N."/>
            <person name="Submissions S."/>
        </authorList>
    </citation>
    <scope>NUCLEOTIDE SEQUENCE [LARGE SCALE GENOMIC DNA]</scope>
    <source>
        <strain evidence="4">DSM 45422</strain>
    </source>
</reference>
<dbReference type="STRING" id="1137993.SAMN05660209_00803"/>
<dbReference type="Proteomes" id="UP000198921">
    <property type="component" value="Unassembled WGS sequence"/>
</dbReference>
<keyword evidence="4" id="KW-1185">Reference proteome</keyword>
<dbReference type="Pfam" id="PF20013">
    <property type="entry name" value="GAP1-N2"/>
    <property type="match status" value="1"/>
</dbReference>
<accession>A0A1H3CZU4</accession>
<name>A0A1H3CZU4_9ACTN</name>